<comment type="caution">
    <text evidence="1">The sequence shown here is derived from an EMBL/GenBank/DDBJ whole genome shotgun (WGS) entry which is preliminary data.</text>
</comment>
<dbReference type="OrthoDB" id="2464841at2759"/>
<protein>
    <submittedName>
        <fullName evidence="1">15903_t:CDS:1</fullName>
    </submittedName>
</protein>
<name>A0A9N9J7H3_9GLOM</name>
<dbReference type="EMBL" id="CAJVQA010020801">
    <property type="protein sequence ID" value="CAG8765660.1"/>
    <property type="molecule type" value="Genomic_DNA"/>
</dbReference>
<evidence type="ECO:0000313" key="2">
    <source>
        <dbReference type="Proteomes" id="UP000789759"/>
    </source>
</evidence>
<keyword evidence="2" id="KW-1185">Reference proteome</keyword>
<dbReference type="AlphaFoldDB" id="A0A9N9J7H3"/>
<reference evidence="1" key="1">
    <citation type="submission" date="2021-06" db="EMBL/GenBank/DDBJ databases">
        <authorList>
            <person name="Kallberg Y."/>
            <person name="Tangrot J."/>
            <person name="Rosling A."/>
        </authorList>
    </citation>
    <scope>NUCLEOTIDE SEQUENCE</scope>
    <source>
        <strain evidence="1">FL966</strain>
    </source>
</reference>
<gene>
    <name evidence="1" type="ORF">CPELLU_LOCUS15574</name>
</gene>
<sequence length="97" mass="10981">NEQIQTTINEHLNKLEQVGLMGGEPDLNNNQATEEKQSNLTIFITIYSFAGTRNDIIQDNYSPISTINRRIVNPTTQDTASNADNVLSIIRHKAYKY</sequence>
<accession>A0A9N9J7H3</accession>
<feature type="non-terminal residue" evidence="1">
    <location>
        <position position="1"/>
    </location>
</feature>
<organism evidence="1 2">
    <name type="scientific">Cetraspora pellucida</name>
    <dbReference type="NCBI Taxonomy" id="1433469"/>
    <lineage>
        <taxon>Eukaryota</taxon>
        <taxon>Fungi</taxon>
        <taxon>Fungi incertae sedis</taxon>
        <taxon>Mucoromycota</taxon>
        <taxon>Glomeromycotina</taxon>
        <taxon>Glomeromycetes</taxon>
        <taxon>Diversisporales</taxon>
        <taxon>Gigasporaceae</taxon>
        <taxon>Cetraspora</taxon>
    </lineage>
</organism>
<evidence type="ECO:0000313" key="1">
    <source>
        <dbReference type="EMBL" id="CAG8765660.1"/>
    </source>
</evidence>
<dbReference type="Proteomes" id="UP000789759">
    <property type="component" value="Unassembled WGS sequence"/>
</dbReference>
<proteinExistence type="predicted"/>